<dbReference type="SFLD" id="SFLDS00003">
    <property type="entry name" value="Haloacid_Dehalogenase"/>
    <property type="match status" value="1"/>
</dbReference>
<evidence type="ECO:0000256" key="2">
    <source>
        <dbReference type="ARBA" id="ARBA00022842"/>
    </source>
</evidence>
<dbReference type="InterPro" id="IPR050155">
    <property type="entry name" value="HAD-like_hydrolase_sf"/>
</dbReference>
<sequence>MTSIKAILFDKDGTLMNFHSVWVKAMHELLENMVGNNPDRTTILHQLADSIGLHGSQVAGDGILAGGTMEDVSEALFHILQRQSSMMETVEEFKANVSNKMVELTKKYVTDIHPTSDNLSFLLEQLKEKGITMGIATADDYETTHICLEYLQIKKYFEFVVTADRFPHKKPHPSVVHAFCEHYNLHPNEVAVIGDTVVDLSLAKNAGAGLAIGVLSGTSNRRQLEPLADYILPTVADLLTEQKEFIWNDTSKSLV</sequence>
<dbReference type="GO" id="GO:0008967">
    <property type="term" value="F:phosphoglycolate phosphatase activity"/>
    <property type="evidence" value="ECO:0007669"/>
    <property type="project" value="TreeGrafter"/>
</dbReference>
<protein>
    <submittedName>
        <fullName evidence="3">HAD family hydrolase</fullName>
    </submittedName>
</protein>
<dbReference type="GO" id="GO:0005829">
    <property type="term" value="C:cytosol"/>
    <property type="evidence" value="ECO:0007669"/>
    <property type="project" value="TreeGrafter"/>
</dbReference>
<dbReference type="InterPro" id="IPR036412">
    <property type="entry name" value="HAD-like_sf"/>
</dbReference>
<evidence type="ECO:0000256" key="1">
    <source>
        <dbReference type="ARBA" id="ARBA00022801"/>
    </source>
</evidence>
<dbReference type="KEGG" id="aqt:FN924_15355"/>
<proteinExistence type="predicted"/>
<dbReference type="Pfam" id="PF00702">
    <property type="entry name" value="Hydrolase"/>
    <property type="match status" value="1"/>
</dbReference>
<dbReference type="SUPFAM" id="SSF56784">
    <property type="entry name" value="HAD-like"/>
    <property type="match status" value="1"/>
</dbReference>
<dbReference type="AlphaFoldDB" id="A0A516KJ80"/>
<evidence type="ECO:0000313" key="4">
    <source>
        <dbReference type="Proteomes" id="UP000315215"/>
    </source>
</evidence>
<dbReference type="SFLD" id="SFLDG01129">
    <property type="entry name" value="C1.5:_HAD__Beta-PGM__Phosphata"/>
    <property type="match status" value="1"/>
</dbReference>
<dbReference type="Gene3D" id="3.40.50.1000">
    <property type="entry name" value="HAD superfamily/HAD-like"/>
    <property type="match status" value="1"/>
</dbReference>
<dbReference type="InterPro" id="IPR006439">
    <property type="entry name" value="HAD-SF_hydro_IA"/>
</dbReference>
<gene>
    <name evidence="3" type="ORF">FN924_15355</name>
</gene>
<dbReference type="NCBIfam" id="TIGR01549">
    <property type="entry name" value="HAD-SF-IA-v1"/>
    <property type="match status" value="1"/>
</dbReference>
<evidence type="ECO:0000313" key="3">
    <source>
        <dbReference type="EMBL" id="QDP41436.1"/>
    </source>
</evidence>
<dbReference type="InterPro" id="IPR023198">
    <property type="entry name" value="PGP-like_dom2"/>
</dbReference>
<keyword evidence="2" id="KW-0460">Magnesium</keyword>
<dbReference type="EMBL" id="CP041666">
    <property type="protein sequence ID" value="QDP41436.1"/>
    <property type="molecule type" value="Genomic_DNA"/>
</dbReference>
<dbReference type="OrthoDB" id="9809962at2"/>
<dbReference type="PANTHER" id="PTHR43434:SF1">
    <property type="entry name" value="PHOSPHOGLYCOLATE PHOSPHATASE"/>
    <property type="match status" value="1"/>
</dbReference>
<dbReference type="RefSeq" id="WP_143895977.1">
    <property type="nucleotide sequence ID" value="NZ_CP041666.1"/>
</dbReference>
<dbReference type="InterPro" id="IPR023214">
    <property type="entry name" value="HAD_sf"/>
</dbReference>
<name>A0A516KJ80_9BACI</name>
<dbReference type="Gene3D" id="1.10.150.240">
    <property type="entry name" value="Putative phosphatase, domain 2"/>
    <property type="match status" value="1"/>
</dbReference>
<accession>A0A516KJ80</accession>
<reference evidence="3 4" key="1">
    <citation type="submission" date="2019-07" db="EMBL/GenBank/DDBJ databases">
        <authorList>
            <person name="Li J."/>
        </authorList>
    </citation>
    <scope>NUCLEOTIDE SEQUENCE [LARGE SCALE GENOMIC DNA]</scope>
    <source>
        <strain evidence="3 4">TKL69</strain>
    </source>
</reference>
<keyword evidence="1 3" id="KW-0378">Hydrolase</keyword>
<keyword evidence="4" id="KW-1185">Reference proteome</keyword>
<dbReference type="Proteomes" id="UP000315215">
    <property type="component" value="Chromosome"/>
</dbReference>
<dbReference type="PANTHER" id="PTHR43434">
    <property type="entry name" value="PHOSPHOGLYCOLATE PHOSPHATASE"/>
    <property type="match status" value="1"/>
</dbReference>
<organism evidence="3 4">
    <name type="scientific">Radiobacillus deserti</name>
    <dbReference type="NCBI Taxonomy" id="2594883"/>
    <lineage>
        <taxon>Bacteria</taxon>
        <taxon>Bacillati</taxon>
        <taxon>Bacillota</taxon>
        <taxon>Bacilli</taxon>
        <taxon>Bacillales</taxon>
        <taxon>Bacillaceae</taxon>
        <taxon>Radiobacillus</taxon>
    </lineage>
</organism>
<dbReference type="GO" id="GO:0006281">
    <property type="term" value="P:DNA repair"/>
    <property type="evidence" value="ECO:0007669"/>
    <property type="project" value="TreeGrafter"/>
</dbReference>